<accession>A0ABS2GNH1</accession>
<feature type="chain" id="PRO_5045283856" evidence="1">
    <location>
        <begin position="18"/>
        <end position="203"/>
    </location>
</feature>
<evidence type="ECO:0000313" key="2">
    <source>
        <dbReference type="EMBL" id="MBM6923972.1"/>
    </source>
</evidence>
<protein>
    <submittedName>
        <fullName evidence="2">Uncharacterized protein</fullName>
    </submittedName>
</protein>
<dbReference type="Proteomes" id="UP000724149">
    <property type="component" value="Unassembled WGS sequence"/>
</dbReference>
<sequence length="203" mass="22694">MCYRLITLLLLCVLVFAGCRSEDPAPEPSPAALARSVQAEEDSALYLGLIRRLDFLLEGEDWQSPEEIDKVYLTQWYLRRWILTQGGGGEFLVPPLLSANEDGLFFPEGELEAAVEEAFGLSSEWLREDNLTYRPEETGYRTAGAAGDLRRYEIDLLTAQEEDGVLTLTFTLESDAGLPRQTKELTVLTDGDAPRYQSLVTLP</sequence>
<dbReference type="RefSeq" id="WP_204721581.1">
    <property type="nucleotide sequence ID" value="NZ_JACSNR010000009.1"/>
</dbReference>
<keyword evidence="1" id="KW-0732">Signal</keyword>
<keyword evidence="3" id="KW-1185">Reference proteome</keyword>
<name>A0ABS2GNH1_9FIRM</name>
<dbReference type="PROSITE" id="PS51257">
    <property type="entry name" value="PROKAR_LIPOPROTEIN"/>
    <property type="match status" value="1"/>
</dbReference>
<dbReference type="EMBL" id="JACSNR010000009">
    <property type="protein sequence ID" value="MBM6923972.1"/>
    <property type="molecule type" value="Genomic_DNA"/>
</dbReference>
<proteinExistence type="predicted"/>
<organism evidence="2 3">
    <name type="scientific">Hydrogenoanaerobacterium saccharovorans</name>
    <dbReference type="NCBI Taxonomy" id="474960"/>
    <lineage>
        <taxon>Bacteria</taxon>
        <taxon>Bacillati</taxon>
        <taxon>Bacillota</taxon>
        <taxon>Clostridia</taxon>
        <taxon>Eubacteriales</taxon>
        <taxon>Oscillospiraceae</taxon>
        <taxon>Hydrogenoanaerobacterium</taxon>
    </lineage>
</organism>
<gene>
    <name evidence="2" type="ORF">H9X81_09770</name>
</gene>
<evidence type="ECO:0000256" key="1">
    <source>
        <dbReference type="SAM" id="SignalP"/>
    </source>
</evidence>
<evidence type="ECO:0000313" key="3">
    <source>
        <dbReference type="Proteomes" id="UP000724149"/>
    </source>
</evidence>
<reference evidence="2 3" key="1">
    <citation type="journal article" date="2021" name="Sci. Rep.">
        <title>The distribution of antibiotic resistance genes in chicken gut microbiota commensals.</title>
        <authorList>
            <person name="Juricova H."/>
            <person name="Matiasovicova J."/>
            <person name="Kubasova T."/>
            <person name="Cejkova D."/>
            <person name="Rychlik I."/>
        </authorList>
    </citation>
    <scope>NUCLEOTIDE SEQUENCE [LARGE SCALE GENOMIC DNA]</scope>
    <source>
        <strain evidence="2 3">An564</strain>
    </source>
</reference>
<comment type="caution">
    <text evidence="2">The sequence shown here is derived from an EMBL/GenBank/DDBJ whole genome shotgun (WGS) entry which is preliminary data.</text>
</comment>
<feature type="signal peptide" evidence="1">
    <location>
        <begin position="1"/>
        <end position="17"/>
    </location>
</feature>